<gene>
    <name evidence="3" type="ORF">RF55_17672</name>
</gene>
<evidence type="ECO:0000259" key="2">
    <source>
        <dbReference type="Pfam" id="PF17921"/>
    </source>
</evidence>
<name>A0A0J7MVH5_LASNI</name>
<dbReference type="Pfam" id="PF05380">
    <property type="entry name" value="Peptidase_A17"/>
    <property type="match status" value="1"/>
</dbReference>
<proteinExistence type="predicted"/>
<feature type="domain" description="Integrase zinc-binding" evidence="2">
    <location>
        <begin position="862"/>
        <end position="903"/>
    </location>
</feature>
<dbReference type="GO" id="GO:0071897">
    <property type="term" value="P:DNA biosynthetic process"/>
    <property type="evidence" value="ECO:0007669"/>
    <property type="project" value="UniProtKB-ARBA"/>
</dbReference>
<dbReference type="SUPFAM" id="SSF56672">
    <property type="entry name" value="DNA/RNA polymerases"/>
    <property type="match status" value="1"/>
</dbReference>
<protein>
    <submittedName>
        <fullName evidence="3">Gag-pol polyprotein</fullName>
    </submittedName>
</protein>
<dbReference type="InterPro" id="IPR008042">
    <property type="entry name" value="Retrotrans_Pao"/>
</dbReference>
<dbReference type="Gene3D" id="3.30.70.270">
    <property type="match status" value="1"/>
</dbReference>
<keyword evidence="4" id="KW-1185">Reference proteome</keyword>
<feature type="non-terminal residue" evidence="3">
    <location>
        <position position="904"/>
    </location>
</feature>
<evidence type="ECO:0000313" key="4">
    <source>
        <dbReference type="Proteomes" id="UP000036403"/>
    </source>
</evidence>
<evidence type="ECO:0000313" key="3">
    <source>
        <dbReference type="EMBL" id="KMQ84480.1"/>
    </source>
</evidence>
<organism evidence="3 4">
    <name type="scientific">Lasius niger</name>
    <name type="common">Black garden ant</name>
    <dbReference type="NCBI Taxonomy" id="67767"/>
    <lineage>
        <taxon>Eukaryota</taxon>
        <taxon>Metazoa</taxon>
        <taxon>Ecdysozoa</taxon>
        <taxon>Arthropoda</taxon>
        <taxon>Hexapoda</taxon>
        <taxon>Insecta</taxon>
        <taxon>Pterygota</taxon>
        <taxon>Neoptera</taxon>
        <taxon>Endopterygota</taxon>
        <taxon>Hymenoptera</taxon>
        <taxon>Apocrita</taxon>
        <taxon>Aculeata</taxon>
        <taxon>Formicoidea</taxon>
        <taxon>Formicidae</taxon>
        <taxon>Formicinae</taxon>
        <taxon>Lasius</taxon>
        <taxon>Lasius</taxon>
    </lineage>
</organism>
<dbReference type="EMBL" id="LBMM01016285">
    <property type="protein sequence ID" value="KMQ84480.1"/>
    <property type="molecule type" value="Genomic_DNA"/>
</dbReference>
<feature type="region of interest" description="Disordered" evidence="1">
    <location>
        <begin position="715"/>
        <end position="737"/>
    </location>
</feature>
<dbReference type="PANTHER" id="PTHR47331:SF1">
    <property type="entry name" value="GAG-LIKE PROTEIN"/>
    <property type="match status" value="1"/>
</dbReference>
<dbReference type="Pfam" id="PF17921">
    <property type="entry name" value="Integrase_H2C2"/>
    <property type="match status" value="1"/>
</dbReference>
<dbReference type="STRING" id="67767.A0A0J7MVH5"/>
<evidence type="ECO:0000256" key="1">
    <source>
        <dbReference type="SAM" id="MobiDB-lite"/>
    </source>
</evidence>
<dbReference type="CDD" id="cd01644">
    <property type="entry name" value="RT_pepA17"/>
    <property type="match status" value="1"/>
</dbReference>
<sequence length="904" mass="101574">MTGVARGLVDLSISPWKGGSPMTVSALVLPRLTLYSGGFRTTRRAWAHLDGLELADPEFLASDPVDLLLGADVCADILQEGLRRGGPQEPVAQQTTLGWILSGTINLTSEARCIRTHQCHGDADLPDLVQRFWRQEEVNPTAAPLSADELEAEDHFVRTHYRNKDGRYVVRLPLKSPLSDLTATRRSAVRLLEQMERRFAGDTQFGRLYRDFMREYEVLGHMSPAPPALAAARPGCFLPHHGVRRESSSSTKLRVVFNGSSRVPSGESLNQRVRVGPNLLPALADVLLRWRVHRYVLTSDVEKMYRQILVDPADRHLQQILWRHDSQTDVQAYTLNTVTYGLACAPFLAMRALRQLADDEEARFPRGSAVLRRDVYMDDILTGASSIADAKDLQIQLQNLCMAGGFPLRKWSANDPALLADIPPEHRTKHESLSWQPQECHATLGLQWHPRLDCFSFSTRAISVPTYTKRSVLSLTARLFDPLGWLAPSVIRAKILFQSTWLQGIDWDTPLDEASVRLWRAFQEDLPRLEEIRVPRYVHLEASGASIELHGFADASERAYAAVVYIRTETCGRITVELIAAKTKVAPIKQVTLPRLELCASTLLVRLAAHVQHALGASTVPVHLWSDSTVALGWIRGHPTRWKTYVANRVAEVQSTLPEAQWHHLPGTENPADCASRGTSPSELVDYPLWWQGPPWLKADRSSWPAAVIKGLDDNFPEERSRSHTVATQPPPDDEPDELRRFSSLNRLLRVTAWCRRWLLRRDTTRPPTADKGLPPSAGVLAAAEYRDARLAWIRVVQTENFKSELTSLSRGTALTKKSSLIRLTPFIDPQGILRVGGRIKHALLAFDERHPAILPQSSHFTWLVVEACHRRTLHGGVQLTLGSIRQRYWIPQGRRLVKAVIQR</sequence>
<dbReference type="OrthoDB" id="7700894at2759"/>
<accession>A0A0J7MVH5</accession>
<comment type="caution">
    <text evidence="3">The sequence shown here is derived from an EMBL/GenBank/DDBJ whole genome shotgun (WGS) entry which is preliminary data.</text>
</comment>
<reference evidence="3 4" key="1">
    <citation type="submission" date="2015-04" db="EMBL/GenBank/DDBJ databases">
        <title>Lasius niger genome sequencing.</title>
        <authorList>
            <person name="Konorov E.A."/>
            <person name="Nikitin M.A."/>
            <person name="Kirill M.V."/>
            <person name="Chang P."/>
        </authorList>
    </citation>
    <scope>NUCLEOTIDE SEQUENCE [LARGE SCALE GENOMIC DNA]</scope>
    <source>
        <tissue evidence="3">Whole</tissue>
    </source>
</reference>
<dbReference type="PaxDb" id="67767-A0A0J7MVH5"/>
<dbReference type="InterPro" id="IPR041588">
    <property type="entry name" value="Integrase_H2C2"/>
</dbReference>
<dbReference type="Gene3D" id="3.10.10.10">
    <property type="entry name" value="HIV Type 1 Reverse Transcriptase, subunit A, domain 1"/>
    <property type="match status" value="1"/>
</dbReference>
<dbReference type="Proteomes" id="UP000036403">
    <property type="component" value="Unassembled WGS sequence"/>
</dbReference>
<dbReference type="InterPro" id="IPR043502">
    <property type="entry name" value="DNA/RNA_pol_sf"/>
</dbReference>
<dbReference type="AlphaFoldDB" id="A0A0J7MVH5"/>
<dbReference type="InterPro" id="IPR043128">
    <property type="entry name" value="Rev_trsase/Diguanyl_cyclase"/>
</dbReference>
<dbReference type="PANTHER" id="PTHR47331">
    <property type="entry name" value="PHD-TYPE DOMAIN-CONTAINING PROTEIN"/>
    <property type="match status" value="1"/>
</dbReference>